<dbReference type="AlphaFoldDB" id="A0A1I1W5I2"/>
<gene>
    <name evidence="2" type="ORF">SAMN05216297_11493</name>
</gene>
<organism evidence="2 3">
    <name type="scientific">Flavobacterium phragmitis</name>
    <dbReference type="NCBI Taxonomy" id="739143"/>
    <lineage>
        <taxon>Bacteria</taxon>
        <taxon>Pseudomonadati</taxon>
        <taxon>Bacteroidota</taxon>
        <taxon>Flavobacteriia</taxon>
        <taxon>Flavobacteriales</taxon>
        <taxon>Flavobacteriaceae</taxon>
        <taxon>Flavobacterium</taxon>
    </lineage>
</organism>
<dbReference type="RefSeq" id="WP_091497771.1">
    <property type="nucleotide sequence ID" value="NZ_FOMH01000014.1"/>
</dbReference>
<evidence type="ECO:0000313" key="2">
    <source>
        <dbReference type="EMBL" id="SFD90417.1"/>
    </source>
</evidence>
<dbReference type="EMBL" id="FOMH01000014">
    <property type="protein sequence ID" value="SFD90417.1"/>
    <property type="molecule type" value="Genomic_DNA"/>
</dbReference>
<protein>
    <submittedName>
        <fullName evidence="2">Uncharacterized protein</fullName>
    </submittedName>
</protein>
<keyword evidence="1" id="KW-0472">Membrane</keyword>
<sequence length="415" mass="47939">MAKKIKAIKCPQCGSSLHTVLSVDNYLCSNCNTAYYLDNDDININVNHQIDKAVSRPVNPITILKLLVLAIGFVMFVIFLFVALKKSDAKSYDSFGNSVFNTPVIINNKIFILEFLSKSSFNNKETKEFYFSFKDIDNGKDLKRERIEGLDKLDSGEIELAKFSNNKTYIVFNKQKLYEVDVNTMNMRDMTVRMFEKDSLYTSGIAEISAYYGRTYGESFKTMTNLGKSYYYYPLVKRSFSSDTIYRIVNSEQFKRAKDSVVYTIKAVSERNDIQYNLFKITYRYNGGGPSDPITSLGRFYNKFENNTSLISYKNLTPNRLYTNAYLAYFDARHLLVISTATASKQSQLLLQRIDTETGKLIWTVPIKPENDRYSYFFDHNTYADKKFVLKLDNNYYAVVDEDGKNLKYLTVSNL</sequence>
<feature type="transmembrane region" description="Helical" evidence="1">
    <location>
        <begin position="66"/>
        <end position="84"/>
    </location>
</feature>
<keyword evidence="3" id="KW-1185">Reference proteome</keyword>
<accession>A0A1I1W5I2</accession>
<dbReference type="OrthoDB" id="7063564at2"/>
<keyword evidence="1" id="KW-1133">Transmembrane helix</keyword>
<evidence type="ECO:0000313" key="3">
    <source>
        <dbReference type="Proteomes" id="UP000199672"/>
    </source>
</evidence>
<dbReference type="Proteomes" id="UP000199672">
    <property type="component" value="Unassembled WGS sequence"/>
</dbReference>
<name>A0A1I1W5I2_9FLAO</name>
<dbReference type="STRING" id="739143.SAMN05216297_11493"/>
<reference evidence="3" key="1">
    <citation type="submission" date="2016-10" db="EMBL/GenBank/DDBJ databases">
        <authorList>
            <person name="Varghese N."/>
            <person name="Submissions S."/>
        </authorList>
    </citation>
    <scope>NUCLEOTIDE SEQUENCE [LARGE SCALE GENOMIC DNA]</scope>
    <source>
        <strain evidence="3">CGMCC 1.10370</strain>
    </source>
</reference>
<evidence type="ECO:0000256" key="1">
    <source>
        <dbReference type="SAM" id="Phobius"/>
    </source>
</evidence>
<proteinExistence type="predicted"/>
<keyword evidence="1" id="KW-0812">Transmembrane</keyword>